<gene>
    <name evidence="2" type="ORF">JF888_12670</name>
</gene>
<sequence length="75" mass="7791">MCIQGDAAPLDCQSTMPAATGYPFSLPVVGALLTLIGFVVSRPLPKAVACWAGGWRRRLASRFGVRAASQDQAGG</sequence>
<name>A0A934NHU8_9BACT</name>
<feature type="transmembrane region" description="Helical" evidence="1">
    <location>
        <begin position="24"/>
        <end position="41"/>
    </location>
</feature>
<dbReference type="AlphaFoldDB" id="A0A934NHU8"/>
<evidence type="ECO:0000313" key="2">
    <source>
        <dbReference type="EMBL" id="MBJ7604027.1"/>
    </source>
</evidence>
<accession>A0A934NHU8</accession>
<organism evidence="2 3">
    <name type="scientific">Candidatus Dormiibacter inghamiae</name>
    <dbReference type="NCBI Taxonomy" id="3127013"/>
    <lineage>
        <taxon>Bacteria</taxon>
        <taxon>Bacillati</taxon>
        <taxon>Candidatus Dormiibacterota</taxon>
        <taxon>Candidatus Dormibacteria</taxon>
        <taxon>Candidatus Dormibacterales</taxon>
        <taxon>Candidatus Dormibacteraceae</taxon>
        <taxon>Candidatus Dormiibacter</taxon>
    </lineage>
</organism>
<comment type="caution">
    <text evidence="2">The sequence shown here is derived from an EMBL/GenBank/DDBJ whole genome shotgun (WGS) entry which is preliminary data.</text>
</comment>
<keyword evidence="1" id="KW-0812">Transmembrane</keyword>
<dbReference type="EMBL" id="JAEKNQ010000050">
    <property type="protein sequence ID" value="MBJ7604027.1"/>
    <property type="molecule type" value="Genomic_DNA"/>
</dbReference>
<dbReference type="RefSeq" id="WP_338180962.1">
    <property type="nucleotide sequence ID" value="NZ_JAEKNQ010000050.1"/>
</dbReference>
<keyword evidence="1" id="KW-0472">Membrane</keyword>
<reference evidence="2 3" key="1">
    <citation type="submission" date="2020-10" db="EMBL/GenBank/DDBJ databases">
        <title>Ca. Dormibacterota MAGs.</title>
        <authorList>
            <person name="Montgomery K."/>
        </authorList>
    </citation>
    <scope>NUCLEOTIDE SEQUENCE [LARGE SCALE GENOMIC DNA]</scope>
    <source>
        <strain evidence="2">SC8811_S16_3</strain>
    </source>
</reference>
<evidence type="ECO:0000313" key="3">
    <source>
        <dbReference type="Proteomes" id="UP000620075"/>
    </source>
</evidence>
<keyword evidence="1" id="KW-1133">Transmembrane helix</keyword>
<evidence type="ECO:0000256" key="1">
    <source>
        <dbReference type="SAM" id="Phobius"/>
    </source>
</evidence>
<dbReference type="Proteomes" id="UP000620075">
    <property type="component" value="Unassembled WGS sequence"/>
</dbReference>
<protein>
    <submittedName>
        <fullName evidence="2">Uncharacterized protein</fullName>
    </submittedName>
</protein>
<proteinExistence type="predicted"/>